<evidence type="ECO:0000259" key="8">
    <source>
        <dbReference type="Pfam" id="PF02687"/>
    </source>
</evidence>
<evidence type="ECO:0000256" key="3">
    <source>
        <dbReference type="ARBA" id="ARBA00022692"/>
    </source>
</evidence>
<sequence>MGLALRRLRHEWRRALATGLSVLVAVTAFVVLTGSAETARLQTTATVNASFRSSYDVLVRPRGSQTAIEKASGKVRPNYLSGIFGGITTAQVDAVRQVPGVEVAAPIAMIGEVLQTVDYPVDVTSLVGTSGPAVLRFTVTDHDLHGLATAPASAGYVYVGNQLSLDMGADDLPVKDSLPGGRDVTVCSDMPTSAQIHSPFDPRNTWSAQCWDRNAGIGGDHWVGKPGQFSVLAQRSFPVMVAAIDPAAEAALAGVDKAVVGGRYLTARDAPVPGTDAVDVPVLASATSMVDDTATVRVDRLGPAGVGIVRSGRGAERTRELLLRQPGLGGTSTTVTAQQALDAWLNGSGAHRAAGVVSPQTLFTTSAVSYTRRPDGVLVPKVVTNDPGVWSTSVYVNMKFAQVPAAAADTAYRTVTAVPASGPDGTRLPLTLNLNTVGTFDPRKLTSGSVLSEVPLETYRPPAAVGADTATRRLLGGQPLRPDTNPAGYLQAPPLMLTNLSALPAFANPRTFDLPAGSLLRTAPISVVRVRVAGVKGADPVSRERVRLVAERIRAATGLDVDITVGSSPSPEVVQLPATAHGAPTLRVQENWVKKGVATAILTAIDHKSLVLFLLILVTTALSVAISATAAVRARRVELGVLACLGWRPAMLLQHVLAELLAVGVVAGVVGAILSLPLGAALGVPVPWWRSALAVPAALLLVQVAGLLPARQAARAVPAEAVRPAGSITARPMRLRGVASMALVYSRRTPGRVLAGAVALAMGVAALTLMLGVTSAFRGAVVGSLLGDAVSLQVRTPDIVAGVLLAVIGLGCLVDILYLDIREQAPRYASLLAAGWRDRTLAGLVVGQAAVIAVIGALAGAALGVGALALFARPTAAVLASTALVVVVAVGLTCLVALVPARSLRRLPTARLLAQE</sequence>
<dbReference type="InterPro" id="IPR050250">
    <property type="entry name" value="Macrolide_Exporter_MacB"/>
</dbReference>
<comment type="caution">
    <text evidence="9">The sequence shown here is derived from an EMBL/GenBank/DDBJ whole genome shotgun (WGS) entry which is preliminary data.</text>
</comment>
<evidence type="ECO:0000256" key="5">
    <source>
        <dbReference type="ARBA" id="ARBA00023136"/>
    </source>
</evidence>
<comment type="similarity">
    <text evidence="6">Belongs to the ABC-4 integral membrane protein family.</text>
</comment>
<name>A0A542Z972_9MICO</name>
<evidence type="ECO:0000256" key="6">
    <source>
        <dbReference type="ARBA" id="ARBA00038076"/>
    </source>
</evidence>
<feature type="transmembrane region" description="Helical" evidence="7">
    <location>
        <begin position="753"/>
        <end position="779"/>
    </location>
</feature>
<evidence type="ECO:0000313" key="10">
    <source>
        <dbReference type="Proteomes" id="UP000319514"/>
    </source>
</evidence>
<dbReference type="InterPro" id="IPR003838">
    <property type="entry name" value="ABC3_permease_C"/>
</dbReference>
<keyword evidence="10" id="KW-1185">Reference proteome</keyword>
<accession>A0A542Z972</accession>
<evidence type="ECO:0000256" key="7">
    <source>
        <dbReference type="SAM" id="Phobius"/>
    </source>
</evidence>
<evidence type="ECO:0000256" key="4">
    <source>
        <dbReference type="ARBA" id="ARBA00022989"/>
    </source>
</evidence>
<feature type="domain" description="ABC3 transporter permease C-terminal" evidence="8">
    <location>
        <begin position="800"/>
        <end position="908"/>
    </location>
</feature>
<dbReference type="AlphaFoldDB" id="A0A542Z972"/>
<dbReference type="OrthoDB" id="3264529at2"/>
<dbReference type="PANTHER" id="PTHR30572:SF4">
    <property type="entry name" value="ABC TRANSPORTER PERMEASE YTRF"/>
    <property type="match status" value="1"/>
</dbReference>
<proteinExistence type="inferred from homology"/>
<feature type="transmembrane region" description="Helical" evidence="7">
    <location>
        <begin position="840"/>
        <end position="871"/>
    </location>
</feature>
<dbReference type="GO" id="GO:0005886">
    <property type="term" value="C:plasma membrane"/>
    <property type="evidence" value="ECO:0007669"/>
    <property type="project" value="UniProtKB-SubCell"/>
</dbReference>
<dbReference type="EMBL" id="VFOQ01000002">
    <property type="protein sequence ID" value="TQL56893.1"/>
    <property type="molecule type" value="Genomic_DNA"/>
</dbReference>
<dbReference type="Proteomes" id="UP000319514">
    <property type="component" value="Unassembled WGS sequence"/>
</dbReference>
<protein>
    <submittedName>
        <fullName evidence="9">FtsX-like permease family protein</fullName>
    </submittedName>
</protein>
<feature type="transmembrane region" description="Helical" evidence="7">
    <location>
        <begin position="688"/>
        <end position="708"/>
    </location>
</feature>
<dbReference type="GO" id="GO:0022857">
    <property type="term" value="F:transmembrane transporter activity"/>
    <property type="evidence" value="ECO:0007669"/>
    <property type="project" value="TreeGrafter"/>
</dbReference>
<reference evidence="9 10" key="1">
    <citation type="submission" date="2019-06" db="EMBL/GenBank/DDBJ databases">
        <title>Sequencing the genomes of 1000 actinobacteria strains.</title>
        <authorList>
            <person name="Klenk H.-P."/>
        </authorList>
    </citation>
    <scope>NUCLEOTIDE SEQUENCE [LARGE SCALE GENOMIC DNA]</scope>
    <source>
        <strain evidence="9 10">DSM 18082</strain>
    </source>
</reference>
<dbReference type="PANTHER" id="PTHR30572">
    <property type="entry name" value="MEMBRANE COMPONENT OF TRANSPORTER-RELATED"/>
    <property type="match status" value="1"/>
</dbReference>
<keyword evidence="5 7" id="KW-0472">Membrane</keyword>
<dbReference type="RefSeq" id="WP_141790257.1">
    <property type="nucleotide sequence ID" value="NZ_BAAAKX010000015.1"/>
</dbReference>
<dbReference type="Pfam" id="PF02687">
    <property type="entry name" value="FtsX"/>
    <property type="match status" value="2"/>
</dbReference>
<evidence type="ECO:0000313" key="9">
    <source>
        <dbReference type="EMBL" id="TQL56893.1"/>
    </source>
</evidence>
<feature type="transmembrane region" description="Helical" evidence="7">
    <location>
        <begin position="877"/>
        <end position="901"/>
    </location>
</feature>
<keyword evidence="2" id="KW-1003">Cell membrane</keyword>
<feature type="transmembrane region" description="Helical" evidence="7">
    <location>
        <begin position="799"/>
        <end position="819"/>
    </location>
</feature>
<keyword evidence="4 7" id="KW-1133">Transmembrane helix</keyword>
<evidence type="ECO:0000256" key="1">
    <source>
        <dbReference type="ARBA" id="ARBA00004651"/>
    </source>
</evidence>
<feature type="domain" description="ABC3 transporter permease C-terminal" evidence="8">
    <location>
        <begin position="611"/>
        <end position="716"/>
    </location>
</feature>
<gene>
    <name evidence="9" type="ORF">FB474_3658</name>
</gene>
<feature type="transmembrane region" description="Helical" evidence="7">
    <location>
        <begin position="610"/>
        <end position="632"/>
    </location>
</feature>
<evidence type="ECO:0000256" key="2">
    <source>
        <dbReference type="ARBA" id="ARBA00022475"/>
    </source>
</evidence>
<keyword evidence="3 7" id="KW-0812">Transmembrane</keyword>
<feature type="transmembrane region" description="Helical" evidence="7">
    <location>
        <begin position="652"/>
        <end position="676"/>
    </location>
</feature>
<comment type="subcellular location">
    <subcellularLocation>
        <location evidence="1">Cell membrane</location>
        <topology evidence="1">Multi-pass membrane protein</topology>
    </subcellularLocation>
</comment>
<organism evidence="9 10">
    <name type="scientific">Oryzihumus leptocrescens</name>
    <dbReference type="NCBI Taxonomy" id="297536"/>
    <lineage>
        <taxon>Bacteria</taxon>
        <taxon>Bacillati</taxon>
        <taxon>Actinomycetota</taxon>
        <taxon>Actinomycetes</taxon>
        <taxon>Micrococcales</taxon>
        <taxon>Intrasporangiaceae</taxon>
        <taxon>Oryzihumus</taxon>
    </lineage>
</organism>